<evidence type="ECO:0000256" key="13">
    <source>
        <dbReference type="ARBA" id="ARBA00047880"/>
    </source>
</evidence>
<evidence type="ECO:0000256" key="3">
    <source>
        <dbReference type="ARBA" id="ARBA00005201"/>
    </source>
</evidence>
<evidence type="ECO:0000256" key="6">
    <source>
        <dbReference type="ARBA" id="ARBA00022679"/>
    </source>
</evidence>
<keyword evidence="12" id="KW-0511">Multifunctional enzyme</keyword>
<dbReference type="InterPro" id="IPR002606">
    <property type="entry name" value="Riboflavin_kinase_bac"/>
</dbReference>
<evidence type="ECO:0000256" key="5">
    <source>
        <dbReference type="ARBA" id="ARBA00022643"/>
    </source>
</evidence>
<dbReference type="Gene3D" id="2.40.30.30">
    <property type="entry name" value="Riboflavin kinase-like"/>
    <property type="match status" value="1"/>
</dbReference>
<dbReference type="UniPathway" id="UPA00276">
    <property type="reaction ID" value="UER00406"/>
</dbReference>
<keyword evidence="7 15" id="KW-0548">Nucleotidyltransferase</keyword>
<proteinExistence type="inferred from homology"/>
<evidence type="ECO:0000256" key="10">
    <source>
        <dbReference type="ARBA" id="ARBA00022827"/>
    </source>
</evidence>
<keyword evidence="6 15" id="KW-0808">Transferase</keyword>
<evidence type="ECO:0000256" key="9">
    <source>
        <dbReference type="ARBA" id="ARBA00022777"/>
    </source>
</evidence>
<keyword evidence="10 15" id="KW-0274">FAD</keyword>
<keyword evidence="4 15" id="KW-0285">Flavoprotein</keyword>
<evidence type="ECO:0000256" key="14">
    <source>
        <dbReference type="ARBA" id="ARBA00049494"/>
    </source>
</evidence>
<evidence type="ECO:0000256" key="1">
    <source>
        <dbReference type="ARBA" id="ARBA00002121"/>
    </source>
</evidence>
<evidence type="ECO:0000256" key="16">
    <source>
        <dbReference type="SAM" id="MobiDB-lite"/>
    </source>
</evidence>
<dbReference type="SUPFAM" id="SSF52374">
    <property type="entry name" value="Nucleotidylyl transferase"/>
    <property type="match status" value="1"/>
</dbReference>
<evidence type="ECO:0000259" key="17">
    <source>
        <dbReference type="SMART" id="SM00904"/>
    </source>
</evidence>
<dbReference type="Pfam" id="PF06574">
    <property type="entry name" value="FAD_syn"/>
    <property type="match status" value="1"/>
</dbReference>
<gene>
    <name evidence="18" type="ORF">DES45_106188</name>
</gene>
<keyword evidence="8 15" id="KW-0547">Nucleotide-binding</keyword>
<dbReference type="PIRSF" id="PIRSF004491">
    <property type="entry name" value="FAD_Synth"/>
    <property type="match status" value="1"/>
</dbReference>
<sequence length="342" mass="37859">MTGKPDFDTVAALEPTLEPMPPSSSSRPHPSPFVVCRDGEAVPERLKGAMAAIGNFDGVHRGHQHLIRMAMETGRPGAVVTFEPHPRTFFQPDKPFFRLTPEPVKLAILERLGLAGVFLRRFDRELASLSAEAFVDLLHRELRVSGVVIGHDFHFGRGREGNPARMQELCAARGLECLVAPAVTEDSEPVSSSAVRSALEAGDVALANRLLGYRWFVCSQVRHGYKRGRELGYPTANMRLPDDCRLRHGIYAVRARVGETVVDGVASFGRRPTFDNGAPLLEVHLFDFSGDLYGQSLDVEFVGWLRGEQRFDGIAGLIEQMDRDSIEAKRLLSEDEIRSMIA</sequence>
<dbReference type="EMBL" id="QQBB01000006">
    <property type="protein sequence ID" value="RDI57874.1"/>
    <property type="molecule type" value="Genomic_DNA"/>
</dbReference>
<comment type="function">
    <text evidence="1">Catalyzes the phosphorylation of riboflavin to FMN followed by the adenylation of FMN to FAD.</text>
</comment>
<evidence type="ECO:0000256" key="15">
    <source>
        <dbReference type="PIRNR" id="PIRNR004491"/>
    </source>
</evidence>
<dbReference type="InterPro" id="IPR023465">
    <property type="entry name" value="Riboflavin_kinase_dom_sf"/>
</dbReference>
<dbReference type="InterPro" id="IPR015865">
    <property type="entry name" value="Riboflavin_kinase_bac/euk"/>
</dbReference>
<keyword evidence="9 15" id="KW-0418">Kinase</keyword>
<reference evidence="18 19" key="1">
    <citation type="submission" date="2018-07" db="EMBL/GenBank/DDBJ databases">
        <title>Genomic Encyclopedia of Type Strains, Phase IV (KMG-IV): sequencing the most valuable type-strain genomes for metagenomic binning, comparative biology and taxonomic classification.</title>
        <authorList>
            <person name="Goeker M."/>
        </authorList>
    </citation>
    <scope>NUCLEOTIDE SEQUENCE [LARGE SCALE GENOMIC DNA]</scope>
    <source>
        <strain evidence="18 19">DSM 14364</strain>
    </source>
</reference>
<feature type="region of interest" description="Disordered" evidence="16">
    <location>
        <begin position="1"/>
        <end position="32"/>
    </location>
</feature>
<evidence type="ECO:0000256" key="4">
    <source>
        <dbReference type="ARBA" id="ARBA00022630"/>
    </source>
</evidence>
<comment type="caution">
    <text evidence="18">The sequence shown here is derived from an EMBL/GenBank/DDBJ whole genome shotgun (WGS) entry which is preliminary data.</text>
</comment>
<protein>
    <recommendedName>
        <fullName evidence="15">Riboflavin biosynthesis protein</fullName>
    </recommendedName>
    <domain>
        <recommendedName>
            <fullName evidence="15">Riboflavin kinase</fullName>
            <ecNumber evidence="15">2.7.1.26</ecNumber>
        </recommendedName>
        <alternativeName>
            <fullName evidence="15">Flavokinase</fullName>
        </alternativeName>
    </domain>
    <domain>
        <recommendedName>
            <fullName evidence="15">FMN adenylyltransferase</fullName>
            <ecNumber evidence="15">2.7.7.2</ecNumber>
        </recommendedName>
        <alternativeName>
            <fullName evidence="15">FAD pyrophosphorylase</fullName>
        </alternativeName>
        <alternativeName>
            <fullName evidence="15">FAD synthase</fullName>
        </alternativeName>
    </domain>
</protein>
<dbReference type="EC" id="2.7.1.26" evidence="15"/>
<dbReference type="GO" id="GO:0009398">
    <property type="term" value="P:FMN biosynthetic process"/>
    <property type="evidence" value="ECO:0007669"/>
    <property type="project" value="UniProtKB-UniRule"/>
</dbReference>
<dbReference type="InterPro" id="IPR014729">
    <property type="entry name" value="Rossmann-like_a/b/a_fold"/>
</dbReference>
<evidence type="ECO:0000256" key="11">
    <source>
        <dbReference type="ARBA" id="ARBA00022840"/>
    </source>
</evidence>
<dbReference type="CDD" id="cd02064">
    <property type="entry name" value="FAD_synthetase_N"/>
    <property type="match status" value="1"/>
</dbReference>
<dbReference type="GO" id="GO:0003919">
    <property type="term" value="F:FMN adenylyltransferase activity"/>
    <property type="evidence" value="ECO:0007669"/>
    <property type="project" value="UniProtKB-UniRule"/>
</dbReference>
<dbReference type="FunFam" id="3.40.50.620:FF:000021">
    <property type="entry name" value="Riboflavin biosynthesis protein"/>
    <property type="match status" value="1"/>
</dbReference>
<dbReference type="NCBIfam" id="NF004160">
    <property type="entry name" value="PRK05627.1-3"/>
    <property type="match status" value="1"/>
</dbReference>
<dbReference type="AlphaFoldDB" id="A0A370HID4"/>
<accession>A0A370HID4</accession>
<dbReference type="SUPFAM" id="SSF82114">
    <property type="entry name" value="Riboflavin kinase-like"/>
    <property type="match status" value="1"/>
</dbReference>
<dbReference type="Proteomes" id="UP000254925">
    <property type="component" value="Unassembled WGS sequence"/>
</dbReference>
<keyword evidence="5 15" id="KW-0288">FMN</keyword>
<dbReference type="PANTHER" id="PTHR22749">
    <property type="entry name" value="RIBOFLAVIN KINASE/FMN ADENYLYLTRANSFERASE"/>
    <property type="match status" value="1"/>
</dbReference>
<dbReference type="Pfam" id="PF01687">
    <property type="entry name" value="Flavokinase"/>
    <property type="match status" value="1"/>
</dbReference>
<dbReference type="PANTHER" id="PTHR22749:SF6">
    <property type="entry name" value="RIBOFLAVIN KINASE"/>
    <property type="match status" value="1"/>
</dbReference>
<keyword evidence="11 15" id="KW-0067">ATP-binding</keyword>
<evidence type="ECO:0000256" key="2">
    <source>
        <dbReference type="ARBA" id="ARBA00004726"/>
    </source>
</evidence>
<dbReference type="GO" id="GO:0009231">
    <property type="term" value="P:riboflavin biosynthetic process"/>
    <property type="evidence" value="ECO:0007669"/>
    <property type="project" value="InterPro"/>
</dbReference>
<dbReference type="Gene3D" id="3.40.50.620">
    <property type="entry name" value="HUPs"/>
    <property type="match status" value="1"/>
</dbReference>
<evidence type="ECO:0000313" key="18">
    <source>
        <dbReference type="EMBL" id="RDI57874.1"/>
    </source>
</evidence>
<dbReference type="SMART" id="SM00904">
    <property type="entry name" value="Flavokinase"/>
    <property type="match status" value="1"/>
</dbReference>
<organism evidence="18 19">
    <name type="scientific">Microvirga subterranea</name>
    <dbReference type="NCBI Taxonomy" id="186651"/>
    <lineage>
        <taxon>Bacteria</taxon>
        <taxon>Pseudomonadati</taxon>
        <taxon>Pseudomonadota</taxon>
        <taxon>Alphaproteobacteria</taxon>
        <taxon>Hyphomicrobiales</taxon>
        <taxon>Methylobacteriaceae</taxon>
        <taxon>Microvirga</taxon>
    </lineage>
</organism>
<dbReference type="GO" id="GO:0005524">
    <property type="term" value="F:ATP binding"/>
    <property type="evidence" value="ECO:0007669"/>
    <property type="project" value="UniProtKB-UniRule"/>
</dbReference>
<dbReference type="GO" id="GO:0006747">
    <property type="term" value="P:FAD biosynthetic process"/>
    <property type="evidence" value="ECO:0007669"/>
    <property type="project" value="UniProtKB-UniRule"/>
</dbReference>
<feature type="domain" description="Riboflavin kinase" evidence="17">
    <location>
        <begin position="210"/>
        <end position="333"/>
    </location>
</feature>
<dbReference type="EC" id="2.7.7.2" evidence="15"/>
<comment type="pathway">
    <text evidence="3 15">Cofactor biosynthesis; FMN biosynthesis; FMN from riboflavin (ATP route): step 1/1.</text>
</comment>
<dbReference type="InterPro" id="IPR023468">
    <property type="entry name" value="Riboflavin_kinase"/>
</dbReference>
<keyword evidence="19" id="KW-1185">Reference proteome</keyword>
<dbReference type="InterPro" id="IPR015864">
    <property type="entry name" value="FAD_synthase"/>
</dbReference>
<name>A0A370HID4_9HYPH</name>
<comment type="pathway">
    <text evidence="2 15">Cofactor biosynthesis; FAD biosynthesis; FAD from FMN: step 1/1.</text>
</comment>
<dbReference type="NCBIfam" id="TIGR00083">
    <property type="entry name" value="ribF"/>
    <property type="match status" value="1"/>
</dbReference>
<comment type="similarity">
    <text evidence="15">Belongs to the ribF family.</text>
</comment>
<evidence type="ECO:0000256" key="12">
    <source>
        <dbReference type="ARBA" id="ARBA00023268"/>
    </source>
</evidence>
<evidence type="ECO:0000256" key="7">
    <source>
        <dbReference type="ARBA" id="ARBA00022695"/>
    </source>
</evidence>
<dbReference type="GO" id="GO:0008531">
    <property type="term" value="F:riboflavin kinase activity"/>
    <property type="evidence" value="ECO:0007669"/>
    <property type="project" value="UniProtKB-UniRule"/>
</dbReference>
<comment type="catalytic activity">
    <reaction evidence="13 15">
        <text>riboflavin + ATP = FMN + ADP + H(+)</text>
        <dbReference type="Rhea" id="RHEA:14357"/>
        <dbReference type="ChEBI" id="CHEBI:15378"/>
        <dbReference type="ChEBI" id="CHEBI:30616"/>
        <dbReference type="ChEBI" id="CHEBI:57986"/>
        <dbReference type="ChEBI" id="CHEBI:58210"/>
        <dbReference type="ChEBI" id="CHEBI:456216"/>
        <dbReference type="EC" id="2.7.1.26"/>
    </reaction>
</comment>
<evidence type="ECO:0000313" key="19">
    <source>
        <dbReference type="Proteomes" id="UP000254925"/>
    </source>
</evidence>
<dbReference type="UniPathway" id="UPA00277">
    <property type="reaction ID" value="UER00407"/>
</dbReference>
<comment type="catalytic activity">
    <reaction evidence="14 15">
        <text>FMN + ATP + H(+) = FAD + diphosphate</text>
        <dbReference type="Rhea" id="RHEA:17237"/>
        <dbReference type="ChEBI" id="CHEBI:15378"/>
        <dbReference type="ChEBI" id="CHEBI:30616"/>
        <dbReference type="ChEBI" id="CHEBI:33019"/>
        <dbReference type="ChEBI" id="CHEBI:57692"/>
        <dbReference type="ChEBI" id="CHEBI:58210"/>
        <dbReference type="EC" id="2.7.7.2"/>
    </reaction>
</comment>
<evidence type="ECO:0000256" key="8">
    <source>
        <dbReference type="ARBA" id="ARBA00022741"/>
    </source>
</evidence>